<accession>A0A0P8Y6J6</accession>
<proteinExistence type="inferred from homology"/>
<dbReference type="Gene3D" id="1.10.1820.10">
    <property type="entry name" value="protein kinase ck2 holoenzyme, chain C, domain 1"/>
    <property type="match status" value="1"/>
</dbReference>
<evidence type="ECO:0000256" key="1">
    <source>
        <dbReference type="ARBA" id="ARBA00006941"/>
    </source>
</evidence>
<dbReference type="GO" id="GO:0005737">
    <property type="term" value="C:cytoplasm"/>
    <property type="evidence" value="ECO:0007669"/>
    <property type="project" value="TreeGrafter"/>
</dbReference>
<sequence length="248" mass="27911">MSGTFSSQSTSSRMSMGDGSWIGWFLNLQGNEFLCRVPFDYLEDKFNLTGLENNVPNYTQALDLIMDPEFDNNCWDNSMDSQSAEQLYGMIHARYILTPRGVDDMLLKYERGEFGSCPRVYCKGQRVLPVGLTDLIGQSHVKVYCPRCHDIFQPRSRCALLDGAMFGSSFPHMFLMQLPALRPQPPKEKYVARLYGFQLHKKALMPSDSPERKIPSSASTTTTASVMGNSSKSLTSSVASRSMRRLNL</sequence>
<dbReference type="FunFam" id="2.20.25.20:FF:000001">
    <property type="entry name" value="Casein kinase II subunit beta"/>
    <property type="match status" value="1"/>
</dbReference>
<dbReference type="PROSITE" id="PS01101">
    <property type="entry name" value="CK2_BETA"/>
    <property type="match status" value="1"/>
</dbReference>
<dbReference type="AlphaFoldDB" id="A0A0P8Y6J6"/>
<evidence type="ECO:0000313" key="3">
    <source>
        <dbReference type="EMBL" id="KPU77019.1"/>
    </source>
</evidence>
<protein>
    <submittedName>
        <fullName evidence="3">Uncharacterized protein, isoform B</fullName>
    </submittedName>
</protein>
<dbReference type="InterPro" id="IPR016149">
    <property type="entry name" value="Casein_kin_II_reg-sub_N"/>
</dbReference>
<dbReference type="InParanoid" id="A0A0P8Y6J6"/>
<dbReference type="InterPro" id="IPR000704">
    <property type="entry name" value="Casein_kinase_II_reg-sub"/>
</dbReference>
<dbReference type="GO" id="GO:0019887">
    <property type="term" value="F:protein kinase regulator activity"/>
    <property type="evidence" value="ECO:0007669"/>
    <property type="project" value="InterPro"/>
</dbReference>
<dbReference type="SMR" id="A0A0P8Y6J6"/>
<dbReference type="Gene3D" id="2.20.25.20">
    <property type="match status" value="1"/>
</dbReference>
<dbReference type="FunCoup" id="A0A0P8Y6J6">
    <property type="interactions" value="154"/>
</dbReference>
<dbReference type="STRING" id="7217.A0A0P8Y6J6"/>
<dbReference type="PANTHER" id="PTHR11740">
    <property type="entry name" value="CASEIN KINASE II SUBUNIT BETA"/>
    <property type="match status" value="1"/>
</dbReference>
<keyword evidence="4" id="KW-1185">Reference proteome</keyword>
<dbReference type="SMART" id="SM01085">
    <property type="entry name" value="CK_II_beta"/>
    <property type="match status" value="1"/>
</dbReference>
<dbReference type="EMBL" id="CH902619">
    <property type="protein sequence ID" value="KPU77019.1"/>
    <property type="molecule type" value="Genomic_DNA"/>
</dbReference>
<gene>
    <name evidence="3" type="primary">Dana\GF11247</name>
    <name evidence="3" type="synonym">dana_GLEANR_11317</name>
    <name evidence="3" type="ORF">GF11247</name>
</gene>
<dbReference type="GO" id="GO:0005956">
    <property type="term" value="C:protein kinase CK2 complex"/>
    <property type="evidence" value="ECO:0007669"/>
    <property type="project" value="InterPro"/>
</dbReference>
<dbReference type="Pfam" id="PF01214">
    <property type="entry name" value="CK_II_beta"/>
    <property type="match status" value="1"/>
</dbReference>
<dbReference type="FunFam" id="1.10.1820.10:FF:000005">
    <property type="entry name" value="Casein kinase II subunit beta"/>
    <property type="match status" value="1"/>
</dbReference>
<name>A0A0P8Y6J6_DROAN</name>
<dbReference type="InterPro" id="IPR035991">
    <property type="entry name" value="Casein_kinase_II_beta-like"/>
</dbReference>
<organism evidence="3 4">
    <name type="scientific">Drosophila ananassae</name>
    <name type="common">Fruit fly</name>
    <dbReference type="NCBI Taxonomy" id="7217"/>
    <lineage>
        <taxon>Eukaryota</taxon>
        <taxon>Metazoa</taxon>
        <taxon>Ecdysozoa</taxon>
        <taxon>Arthropoda</taxon>
        <taxon>Hexapoda</taxon>
        <taxon>Insecta</taxon>
        <taxon>Pterygota</taxon>
        <taxon>Neoptera</taxon>
        <taxon>Endopterygota</taxon>
        <taxon>Diptera</taxon>
        <taxon>Brachycera</taxon>
        <taxon>Muscomorpha</taxon>
        <taxon>Ephydroidea</taxon>
        <taxon>Drosophilidae</taxon>
        <taxon>Drosophila</taxon>
        <taxon>Sophophora</taxon>
    </lineage>
</organism>
<dbReference type="OrthoDB" id="3971593at2759"/>
<feature type="compositionally biased region" description="Polar residues" evidence="2">
    <location>
        <begin position="226"/>
        <end position="240"/>
    </location>
</feature>
<dbReference type="Proteomes" id="UP000007801">
    <property type="component" value="Unassembled WGS sequence"/>
</dbReference>
<dbReference type="PANTHER" id="PTHR11740:SF0">
    <property type="entry name" value="CASEIN KINASE II SUBUNIT BETA"/>
    <property type="match status" value="1"/>
</dbReference>
<dbReference type="CTD" id="37909"/>
<dbReference type="SUPFAM" id="SSF57798">
    <property type="entry name" value="Casein kinase II beta subunit"/>
    <property type="match status" value="1"/>
</dbReference>
<feature type="region of interest" description="Disordered" evidence="2">
    <location>
        <begin position="206"/>
        <end position="248"/>
    </location>
</feature>
<reference evidence="3 4" key="1">
    <citation type="journal article" date="2007" name="Nature">
        <title>Evolution of genes and genomes on the Drosophila phylogeny.</title>
        <authorList>
            <consortium name="Drosophila 12 Genomes Consortium"/>
            <person name="Clark A.G."/>
            <person name="Eisen M.B."/>
            <person name="Smith D.R."/>
            <person name="Bergman C.M."/>
            <person name="Oliver B."/>
            <person name="Markow T.A."/>
            <person name="Kaufman T.C."/>
            <person name="Kellis M."/>
            <person name="Gelbart W."/>
            <person name="Iyer V.N."/>
            <person name="Pollard D.A."/>
            <person name="Sackton T.B."/>
            <person name="Larracuente A.M."/>
            <person name="Singh N.D."/>
            <person name="Abad J.P."/>
            <person name="Abt D.N."/>
            <person name="Adryan B."/>
            <person name="Aguade M."/>
            <person name="Akashi H."/>
            <person name="Anderson W.W."/>
            <person name="Aquadro C.F."/>
            <person name="Ardell D.H."/>
            <person name="Arguello R."/>
            <person name="Artieri C.G."/>
            <person name="Barbash D.A."/>
            <person name="Barker D."/>
            <person name="Barsanti P."/>
            <person name="Batterham P."/>
            <person name="Batzoglou S."/>
            <person name="Begun D."/>
            <person name="Bhutkar A."/>
            <person name="Blanco E."/>
            <person name="Bosak S.A."/>
            <person name="Bradley R.K."/>
            <person name="Brand A.D."/>
            <person name="Brent M.R."/>
            <person name="Brooks A.N."/>
            <person name="Brown R.H."/>
            <person name="Butlin R.K."/>
            <person name="Caggese C."/>
            <person name="Calvi B.R."/>
            <person name="Bernardo de Carvalho A."/>
            <person name="Caspi A."/>
            <person name="Castrezana S."/>
            <person name="Celniker S.E."/>
            <person name="Chang J.L."/>
            <person name="Chapple C."/>
            <person name="Chatterji S."/>
            <person name="Chinwalla A."/>
            <person name="Civetta A."/>
            <person name="Clifton S.W."/>
            <person name="Comeron J.M."/>
            <person name="Costello J.C."/>
            <person name="Coyne J.A."/>
            <person name="Daub J."/>
            <person name="David R.G."/>
            <person name="Delcher A.L."/>
            <person name="Delehaunty K."/>
            <person name="Do C.B."/>
            <person name="Ebling H."/>
            <person name="Edwards K."/>
            <person name="Eickbush T."/>
            <person name="Evans J.D."/>
            <person name="Filipski A."/>
            <person name="Findeiss S."/>
            <person name="Freyhult E."/>
            <person name="Fulton L."/>
            <person name="Fulton R."/>
            <person name="Garcia A.C."/>
            <person name="Gardiner A."/>
            <person name="Garfield D.A."/>
            <person name="Garvin B.E."/>
            <person name="Gibson G."/>
            <person name="Gilbert D."/>
            <person name="Gnerre S."/>
            <person name="Godfrey J."/>
            <person name="Good R."/>
            <person name="Gotea V."/>
            <person name="Gravely B."/>
            <person name="Greenberg A.J."/>
            <person name="Griffiths-Jones S."/>
            <person name="Gross S."/>
            <person name="Guigo R."/>
            <person name="Gustafson E.A."/>
            <person name="Haerty W."/>
            <person name="Hahn M.W."/>
            <person name="Halligan D.L."/>
            <person name="Halpern A.L."/>
            <person name="Halter G.M."/>
            <person name="Han M.V."/>
            <person name="Heger A."/>
            <person name="Hillier L."/>
            <person name="Hinrichs A.S."/>
            <person name="Holmes I."/>
            <person name="Hoskins R.A."/>
            <person name="Hubisz M.J."/>
            <person name="Hultmark D."/>
            <person name="Huntley M.A."/>
            <person name="Jaffe D.B."/>
            <person name="Jagadeeshan S."/>
            <person name="Jeck W.R."/>
            <person name="Johnson J."/>
            <person name="Jones C.D."/>
            <person name="Jordan W.C."/>
            <person name="Karpen G.H."/>
            <person name="Kataoka E."/>
            <person name="Keightley P.D."/>
            <person name="Kheradpour P."/>
            <person name="Kirkness E.F."/>
            <person name="Koerich L.B."/>
            <person name="Kristiansen K."/>
            <person name="Kudrna D."/>
            <person name="Kulathinal R.J."/>
            <person name="Kumar S."/>
            <person name="Kwok R."/>
            <person name="Lander E."/>
            <person name="Langley C.H."/>
            <person name="Lapoint R."/>
            <person name="Lazzaro B.P."/>
            <person name="Lee S.J."/>
            <person name="Levesque L."/>
            <person name="Li R."/>
            <person name="Lin C.F."/>
            <person name="Lin M.F."/>
            <person name="Lindblad-Toh K."/>
            <person name="Llopart A."/>
            <person name="Long M."/>
            <person name="Low L."/>
            <person name="Lozovsky E."/>
            <person name="Lu J."/>
            <person name="Luo M."/>
            <person name="Machado C.A."/>
            <person name="Makalowski W."/>
            <person name="Marzo M."/>
            <person name="Matsuda M."/>
            <person name="Matzkin L."/>
            <person name="McAllister B."/>
            <person name="McBride C.S."/>
            <person name="McKernan B."/>
            <person name="McKernan K."/>
            <person name="Mendez-Lago M."/>
            <person name="Minx P."/>
            <person name="Mollenhauer M.U."/>
            <person name="Montooth K."/>
            <person name="Mount S.M."/>
            <person name="Mu X."/>
            <person name="Myers E."/>
            <person name="Negre B."/>
            <person name="Newfeld S."/>
            <person name="Nielsen R."/>
            <person name="Noor M.A."/>
            <person name="O'Grady P."/>
            <person name="Pachter L."/>
            <person name="Papaceit M."/>
            <person name="Parisi M.J."/>
            <person name="Parisi M."/>
            <person name="Parts L."/>
            <person name="Pedersen J.S."/>
            <person name="Pesole G."/>
            <person name="Phillippy A.M."/>
            <person name="Ponting C.P."/>
            <person name="Pop M."/>
            <person name="Porcelli D."/>
            <person name="Powell J.R."/>
            <person name="Prohaska S."/>
            <person name="Pruitt K."/>
            <person name="Puig M."/>
            <person name="Quesneville H."/>
            <person name="Ram K.R."/>
            <person name="Rand D."/>
            <person name="Rasmussen M.D."/>
            <person name="Reed L.K."/>
            <person name="Reenan R."/>
            <person name="Reily A."/>
            <person name="Remington K.A."/>
            <person name="Rieger T.T."/>
            <person name="Ritchie M.G."/>
            <person name="Robin C."/>
            <person name="Rogers Y.H."/>
            <person name="Rohde C."/>
            <person name="Rozas J."/>
            <person name="Rubenfield M.J."/>
            <person name="Ruiz A."/>
            <person name="Russo S."/>
            <person name="Salzberg S.L."/>
            <person name="Sanchez-Gracia A."/>
            <person name="Saranga D.J."/>
            <person name="Sato H."/>
            <person name="Schaeffer S.W."/>
            <person name="Schatz M.C."/>
            <person name="Schlenke T."/>
            <person name="Schwartz R."/>
            <person name="Segarra C."/>
            <person name="Singh R.S."/>
            <person name="Sirot L."/>
            <person name="Sirota M."/>
            <person name="Sisneros N.B."/>
            <person name="Smith C.D."/>
            <person name="Smith T.F."/>
            <person name="Spieth J."/>
            <person name="Stage D.E."/>
            <person name="Stark A."/>
            <person name="Stephan W."/>
            <person name="Strausberg R.L."/>
            <person name="Strempel S."/>
            <person name="Sturgill D."/>
            <person name="Sutton G."/>
            <person name="Sutton G.G."/>
            <person name="Tao W."/>
            <person name="Teichmann S."/>
            <person name="Tobari Y.N."/>
            <person name="Tomimura Y."/>
            <person name="Tsolas J.M."/>
            <person name="Valente V.L."/>
            <person name="Venter E."/>
            <person name="Venter J.C."/>
            <person name="Vicario S."/>
            <person name="Vieira F.G."/>
            <person name="Vilella A.J."/>
            <person name="Villasante A."/>
            <person name="Walenz B."/>
            <person name="Wang J."/>
            <person name="Wasserman M."/>
            <person name="Watts T."/>
            <person name="Wilson D."/>
            <person name="Wilson R.K."/>
            <person name="Wing R.A."/>
            <person name="Wolfner M.F."/>
            <person name="Wong A."/>
            <person name="Wong G.K."/>
            <person name="Wu C.I."/>
            <person name="Wu G."/>
            <person name="Yamamoto D."/>
            <person name="Yang H.P."/>
            <person name="Yang S.P."/>
            <person name="Yorke J.A."/>
            <person name="Yoshida K."/>
            <person name="Zdobnov E."/>
            <person name="Zhang P."/>
            <person name="Zhang Y."/>
            <person name="Zimin A.V."/>
            <person name="Baldwin J."/>
            <person name="Abdouelleil A."/>
            <person name="Abdulkadir J."/>
            <person name="Abebe A."/>
            <person name="Abera B."/>
            <person name="Abreu J."/>
            <person name="Acer S.C."/>
            <person name="Aftuck L."/>
            <person name="Alexander A."/>
            <person name="An P."/>
            <person name="Anderson E."/>
            <person name="Anderson S."/>
            <person name="Arachi H."/>
            <person name="Azer M."/>
            <person name="Bachantsang P."/>
            <person name="Barry A."/>
            <person name="Bayul T."/>
            <person name="Berlin A."/>
            <person name="Bessette D."/>
            <person name="Bloom T."/>
            <person name="Blye J."/>
            <person name="Boguslavskiy L."/>
            <person name="Bonnet C."/>
            <person name="Boukhgalter B."/>
            <person name="Bourzgui I."/>
            <person name="Brown A."/>
            <person name="Cahill P."/>
            <person name="Channer S."/>
            <person name="Cheshatsang Y."/>
            <person name="Chuda L."/>
            <person name="Citroen M."/>
            <person name="Collymore A."/>
            <person name="Cooke P."/>
            <person name="Costello M."/>
            <person name="D'Aco K."/>
            <person name="Daza R."/>
            <person name="De Haan G."/>
            <person name="DeGray S."/>
            <person name="DeMaso C."/>
            <person name="Dhargay N."/>
            <person name="Dooley K."/>
            <person name="Dooley E."/>
            <person name="Doricent M."/>
            <person name="Dorje P."/>
            <person name="Dorjee K."/>
            <person name="Dupes A."/>
            <person name="Elong R."/>
            <person name="Falk J."/>
            <person name="Farina A."/>
            <person name="Faro S."/>
            <person name="Ferguson D."/>
            <person name="Fisher S."/>
            <person name="Foley C.D."/>
            <person name="Franke A."/>
            <person name="Friedrich D."/>
            <person name="Gadbois L."/>
            <person name="Gearin G."/>
            <person name="Gearin C.R."/>
            <person name="Giannoukos G."/>
            <person name="Goode T."/>
            <person name="Graham J."/>
            <person name="Grandbois E."/>
            <person name="Grewal S."/>
            <person name="Gyaltsen K."/>
            <person name="Hafez N."/>
            <person name="Hagos B."/>
            <person name="Hall J."/>
            <person name="Henson C."/>
            <person name="Hollinger A."/>
            <person name="Honan T."/>
            <person name="Huard M.D."/>
            <person name="Hughes L."/>
            <person name="Hurhula B."/>
            <person name="Husby M.E."/>
            <person name="Kamat A."/>
            <person name="Kanga B."/>
            <person name="Kashin S."/>
            <person name="Khazanovich D."/>
            <person name="Kisner P."/>
            <person name="Lance K."/>
            <person name="Lara M."/>
            <person name="Lee W."/>
            <person name="Lennon N."/>
            <person name="Letendre F."/>
            <person name="LeVine R."/>
            <person name="Lipovsky A."/>
            <person name="Liu X."/>
            <person name="Liu J."/>
            <person name="Liu S."/>
            <person name="Lokyitsang T."/>
            <person name="Lokyitsang Y."/>
            <person name="Lubonja R."/>
            <person name="Lui A."/>
            <person name="MacDonald P."/>
            <person name="Magnisalis V."/>
            <person name="Maru K."/>
            <person name="Matthews C."/>
            <person name="McCusker W."/>
            <person name="McDonough S."/>
            <person name="Mehta T."/>
            <person name="Meldrim J."/>
            <person name="Meneus L."/>
            <person name="Mihai O."/>
            <person name="Mihalev A."/>
            <person name="Mihova T."/>
            <person name="Mittelman R."/>
            <person name="Mlenga V."/>
            <person name="Montmayeur A."/>
            <person name="Mulrain L."/>
            <person name="Navidi A."/>
            <person name="Naylor J."/>
            <person name="Negash T."/>
            <person name="Nguyen T."/>
            <person name="Nguyen N."/>
            <person name="Nicol R."/>
            <person name="Norbu C."/>
            <person name="Norbu N."/>
            <person name="Novod N."/>
            <person name="O'Neill B."/>
            <person name="Osman S."/>
            <person name="Markiewicz E."/>
            <person name="Oyono O.L."/>
            <person name="Patti C."/>
            <person name="Phunkhang P."/>
            <person name="Pierre F."/>
            <person name="Priest M."/>
            <person name="Raghuraman S."/>
            <person name="Rege F."/>
            <person name="Reyes R."/>
            <person name="Rise C."/>
            <person name="Rogov P."/>
            <person name="Ross K."/>
            <person name="Ryan E."/>
            <person name="Settipalli S."/>
            <person name="Shea T."/>
            <person name="Sherpa N."/>
            <person name="Shi L."/>
            <person name="Shih D."/>
            <person name="Sparrow T."/>
            <person name="Spaulding J."/>
            <person name="Stalker J."/>
            <person name="Stange-Thomann N."/>
            <person name="Stavropoulos S."/>
            <person name="Stone C."/>
            <person name="Strader C."/>
            <person name="Tesfaye S."/>
            <person name="Thomson T."/>
            <person name="Thoulutsang Y."/>
            <person name="Thoulutsang D."/>
            <person name="Topham K."/>
            <person name="Topping I."/>
            <person name="Tsamla T."/>
            <person name="Vassiliev H."/>
            <person name="Vo A."/>
            <person name="Wangchuk T."/>
            <person name="Wangdi T."/>
            <person name="Weiand M."/>
            <person name="Wilkinson J."/>
            <person name="Wilson A."/>
            <person name="Yadav S."/>
            <person name="Young G."/>
            <person name="Yu Q."/>
            <person name="Zembek L."/>
            <person name="Zhong D."/>
            <person name="Zimmer A."/>
            <person name="Zwirko Z."/>
            <person name="Jaffe D.B."/>
            <person name="Alvarez P."/>
            <person name="Brockman W."/>
            <person name="Butler J."/>
            <person name="Chin C."/>
            <person name="Gnerre S."/>
            <person name="Grabherr M."/>
            <person name="Kleber M."/>
            <person name="Mauceli E."/>
            <person name="MacCallum I."/>
        </authorList>
    </citation>
    <scope>NUCLEOTIDE SEQUENCE [LARGE SCALE GENOMIC DNA]</scope>
    <source>
        <strain evidence="4">Tucson 14024-0371.13</strain>
    </source>
</reference>
<evidence type="ECO:0000313" key="4">
    <source>
        <dbReference type="Proteomes" id="UP000007801"/>
    </source>
</evidence>
<dbReference type="PRINTS" id="PR00472">
    <property type="entry name" value="CASNKINASEII"/>
</dbReference>
<dbReference type="GeneID" id="6494111"/>
<evidence type="ECO:0000256" key="2">
    <source>
        <dbReference type="SAM" id="MobiDB-lite"/>
    </source>
</evidence>
<feature type="compositionally biased region" description="Low complexity" evidence="2">
    <location>
        <begin position="216"/>
        <end position="225"/>
    </location>
</feature>
<comment type="similarity">
    <text evidence="1">Belongs to the casein kinase 2 subunit beta family.</text>
</comment>